<name>A0A0U5BI04_9MICO</name>
<evidence type="ECO:0000313" key="3">
    <source>
        <dbReference type="Proteomes" id="UP000218965"/>
    </source>
</evidence>
<dbReference type="GO" id="GO:0016787">
    <property type="term" value="F:hydrolase activity"/>
    <property type="evidence" value="ECO:0007669"/>
    <property type="project" value="UniProtKB-KW"/>
</dbReference>
<dbReference type="Proteomes" id="UP000218965">
    <property type="component" value="Chromosome"/>
</dbReference>
<dbReference type="KEGG" id="malk:MalAC0309_0298"/>
<dbReference type="Pfam" id="PF12697">
    <property type="entry name" value="Abhydrolase_6"/>
    <property type="match status" value="1"/>
</dbReference>
<dbReference type="PANTHER" id="PTHR43798:SF33">
    <property type="entry name" value="HYDROLASE, PUTATIVE (AFU_ORTHOLOGUE AFUA_2G14860)-RELATED"/>
    <property type="match status" value="1"/>
</dbReference>
<dbReference type="AlphaFoldDB" id="A0A0U5BI04"/>
<dbReference type="SUPFAM" id="SSF53474">
    <property type="entry name" value="alpha/beta-Hydrolases"/>
    <property type="match status" value="1"/>
</dbReference>
<reference evidence="3" key="1">
    <citation type="submission" date="2015-12" db="EMBL/GenBank/DDBJ databases">
        <authorList>
            <person name="Shamseldin A."/>
            <person name="Moawad H."/>
            <person name="Abd El-Rahim W.M."/>
            <person name="Sadowsky M.J."/>
        </authorList>
    </citation>
    <scope>NUCLEOTIDE SEQUENCE [LARGE SCALE GENOMIC DNA]</scope>
    <source>
        <strain evidence="3">JAM AC0309</strain>
    </source>
</reference>
<dbReference type="GO" id="GO:0016020">
    <property type="term" value="C:membrane"/>
    <property type="evidence" value="ECO:0007669"/>
    <property type="project" value="TreeGrafter"/>
</dbReference>
<dbReference type="Gene3D" id="3.40.50.1820">
    <property type="entry name" value="alpha/beta hydrolase"/>
    <property type="match status" value="1"/>
</dbReference>
<dbReference type="RefSeq" id="WP_096420201.1">
    <property type="nucleotide sequence ID" value="NZ_AP017315.1"/>
</dbReference>
<protein>
    <submittedName>
        <fullName evidence="2">Alpha/beta hydrolase fold protein</fullName>
    </submittedName>
</protein>
<feature type="domain" description="AB hydrolase-1" evidence="1">
    <location>
        <begin position="15"/>
        <end position="232"/>
    </location>
</feature>
<keyword evidence="2" id="KW-0378">Hydrolase</keyword>
<accession>A0A0U5BI04</accession>
<reference evidence="2 3" key="2">
    <citation type="submission" date="2016-01" db="EMBL/GenBank/DDBJ databases">
        <title>Microcella alkaliphila JAM AC0309 whole genome shotgun sequence.</title>
        <authorList>
            <person name="Kurata A."/>
            <person name="Hirose Y."/>
            <person name="Kishimoto N."/>
            <person name="Kobayashi T."/>
        </authorList>
    </citation>
    <scope>NUCLEOTIDE SEQUENCE [LARGE SCALE GENOMIC DNA]</scope>
    <source>
        <strain evidence="2 3">JAM AC0309</strain>
    </source>
</reference>
<sequence length="236" mass="25235">MTLAHTAWGDAPPSVLLLHGMLGSADSWWRVAPVLADRRHGVIALDLPGHGRSAPDRSATVARVVDAVVTTWRSLSDAAPRLAIGHSYGGTVLAAALPSLTPERAVFVDSPFIKQGAHDADEARAYYSESVAARTAEGLRARRPFYSERDIEAEALAASHFDVETAVALSASPGDDWTPDGSTPALMVRPAPSPYITDEVAEALRARGMAVTDVPGAEHSLWYSHFDEFLAAIDDW</sequence>
<dbReference type="EMBL" id="AP017315">
    <property type="protein sequence ID" value="BAU31173.1"/>
    <property type="molecule type" value="Genomic_DNA"/>
</dbReference>
<evidence type="ECO:0000259" key="1">
    <source>
        <dbReference type="Pfam" id="PF12697"/>
    </source>
</evidence>
<evidence type="ECO:0000313" key="2">
    <source>
        <dbReference type="EMBL" id="BAU31173.1"/>
    </source>
</evidence>
<dbReference type="InterPro" id="IPR029058">
    <property type="entry name" value="AB_hydrolase_fold"/>
</dbReference>
<dbReference type="OrthoDB" id="8444301at2"/>
<proteinExistence type="predicted"/>
<gene>
    <name evidence="2" type="ORF">MalAC0309_0298</name>
</gene>
<dbReference type="PANTHER" id="PTHR43798">
    <property type="entry name" value="MONOACYLGLYCEROL LIPASE"/>
    <property type="match status" value="1"/>
</dbReference>
<dbReference type="InterPro" id="IPR000073">
    <property type="entry name" value="AB_hydrolase_1"/>
</dbReference>
<organism evidence="2 3">
    <name type="scientific">Microcella alkaliphila</name>
    <dbReference type="NCBI Taxonomy" id="279828"/>
    <lineage>
        <taxon>Bacteria</taxon>
        <taxon>Bacillati</taxon>
        <taxon>Actinomycetota</taxon>
        <taxon>Actinomycetes</taxon>
        <taxon>Micrococcales</taxon>
        <taxon>Microbacteriaceae</taxon>
        <taxon>Microcella</taxon>
    </lineage>
</organism>
<dbReference type="InterPro" id="IPR050266">
    <property type="entry name" value="AB_hydrolase_sf"/>
</dbReference>